<feature type="compositionally biased region" description="Polar residues" evidence="1">
    <location>
        <begin position="13"/>
        <end position="28"/>
    </location>
</feature>
<comment type="caution">
    <text evidence="2">The sequence shown here is derived from an EMBL/GenBank/DDBJ whole genome shotgun (WGS) entry which is preliminary data.</text>
</comment>
<evidence type="ECO:0000256" key="1">
    <source>
        <dbReference type="SAM" id="MobiDB-lite"/>
    </source>
</evidence>
<accession>A0ABQ9XIK2</accession>
<protein>
    <submittedName>
        <fullName evidence="2">Uncharacterized protein</fullName>
    </submittedName>
</protein>
<sequence length="923" mass="105843">MPPKLKLGRKPSDTQSTPRTARVQSSKLNEPIVHSTIPESIEINKESSLDIPSITSTTDAFTITANDRKYIEISKQILQYETKRKRIKVPTMSEQPPLENDEIALLAPITSDWRLILQDSITRKDLRQGCLSLFDQVNTALILSPTEINHAIRFLQYANIHMEHRQKPDNNLLEMFCWKTQDYHTTLITSLINLLSLPSDTLRAAALAFFDVGLRFTSKDFDIEIAETGLMPHLFLVLKPRGVPLNDTTMEFHRHLTSIVDHFFHFASPEKLQRELGDKTRASKVIEPIYESFCSYLQYLINAPVSHPDHRSGPTFLLSMTQFSLYHIDQHCRSSSPTVRRYFWEVRRKLLKELDSLFGCDSSFEVPDFLTSGRLDSSVIRSKVKAFEHLLGRVSEGTKISNLAVKTVESFFSRFPNTVRLSFRNDDTVCLKENITIVSSSKLNSKALWTLLTPSQPHHATAALTAFSWFIDHVDNVTHRNSVLIGWFSNFINVVNPSKLPFTPEFTKLHTTLIDLLGDHIKMIRTSAEVWTTGKEMTDELQNELDDLCLAFYRPTKDYIVHLSLHPFALDSVREDLILNFLSDHYLVPAKTGLVQVCQDEVRREMDATTLSSSHPPFILTSELIHRHTPDETISIVDRIVGLRDSDSCLDDDTILRIFAFHRKALSRVYMPDLFRTAGRSTEQYFHALESLLTLHWNCSPQTPIECLLSTRPDEHEPTLDEWDDVDLETGSILMRVINQTGISLTSDSPLNSIIRHFAIHCLPQIRHCAARLLQPQLERLIYPSVDILGKYFLQPCTFEKQSAEIRETAFIDVCKLCDQRVIAQCIGRTGFFCHLVADLLSHKFDLSESLFHAIVGGGCYTIVQREDQKTIRKTVPRFLEEGWQDALETIFVKEDFNSSDTKYCTRRMMQFFGTNLVEVKWY</sequence>
<dbReference type="Proteomes" id="UP001281761">
    <property type="component" value="Unassembled WGS sequence"/>
</dbReference>
<dbReference type="SUPFAM" id="SSF48371">
    <property type="entry name" value="ARM repeat"/>
    <property type="match status" value="1"/>
</dbReference>
<dbReference type="InterPro" id="IPR016024">
    <property type="entry name" value="ARM-type_fold"/>
</dbReference>
<evidence type="ECO:0000313" key="3">
    <source>
        <dbReference type="Proteomes" id="UP001281761"/>
    </source>
</evidence>
<evidence type="ECO:0000313" key="2">
    <source>
        <dbReference type="EMBL" id="KAK2952253.1"/>
    </source>
</evidence>
<keyword evidence="3" id="KW-1185">Reference proteome</keyword>
<organism evidence="2 3">
    <name type="scientific">Blattamonas nauphoetae</name>
    <dbReference type="NCBI Taxonomy" id="2049346"/>
    <lineage>
        <taxon>Eukaryota</taxon>
        <taxon>Metamonada</taxon>
        <taxon>Preaxostyla</taxon>
        <taxon>Oxymonadida</taxon>
        <taxon>Blattamonas</taxon>
    </lineage>
</organism>
<reference evidence="2 3" key="1">
    <citation type="journal article" date="2022" name="bioRxiv">
        <title>Genomics of Preaxostyla Flagellates Illuminates Evolutionary Transitions and the Path Towards Mitochondrial Loss.</title>
        <authorList>
            <person name="Novak L.V.F."/>
            <person name="Treitli S.C."/>
            <person name="Pyrih J."/>
            <person name="Halakuc P."/>
            <person name="Pipaliya S.V."/>
            <person name="Vacek V."/>
            <person name="Brzon O."/>
            <person name="Soukal P."/>
            <person name="Eme L."/>
            <person name="Dacks J.B."/>
            <person name="Karnkowska A."/>
            <person name="Elias M."/>
            <person name="Hampl V."/>
        </authorList>
    </citation>
    <scope>NUCLEOTIDE SEQUENCE [LARGE SCALE GENOMIC DNA]</scope>
    <source>
        <strain evidence="2">NAU3</strain>
        <tissue evidence="2">Gut</tissue>
    </source>
</reference>
<proteinExistence type="predicted"/>
<gene>
    <name evidence="2" type="ORF">BLNAU_12812</name>
</gene>
<feature type="region of interest" description="Disordered" evidence="1">
    <location>
        <begin position="1"/>
        <end position="29"/>
    </location>
</feature>
<name>A0ABQ9XIK2_9EUKA</name>
<dbReference type="EMBL" id="JARBJD010000106">
    <property type="protein sequence ID" value="KAK2952253.1"/>
    <property type="molecule type" value="Genomic_DNA"/>
</dbReference>